<organism evidence="2 3">
    <name type="scientific">Streblomastix strix</name>
    <dbReference type="NCBI Taxonomy" id="222440"/>
    <lineage>
        <taxon>Eukaryota</taxon>
        <taxon>Metamonada</taxon>
        <taxon>Preaxostyla</taxon>
        <taxon>Oxymonadida</taxon>
        <taxon>Streblomastigidae</taxon>
        <taxon>Streblomastix</taxon>
    </lineage>
</organism>
<dbReference type="Pfam" id="PF16575">
    <property type="entry name" value="CLP1_P"/>
    <property type="match status" value="1"/>
</dbReference>
<dbReference type="Proteomes" id="UP000324800">
    <property type="component" value="Unassembled WGS sequence"/>
</dbReference>
<dbReference type="OrthoDB" id="2405412at2759"/>
<dbReference type="EMBL" id="SNRW01000589">
    <property type="protein sequence ID" value="KAA6400277.1"/>
    <property type="molecule type" value="Genomic_DNA"/>
</dbReference>
<evidence type="ECO:0000313" key="2">
    <source>
        <dbReference type="EMBL" id="KAA6400277.1"/>
    </source>
</evidence>
<sequence length="122" mass="14285">MIWEYRRLCNIDEDIDVDCDDDEYQQYLSQQSHIKQEQTSNPILIPLIVNTSGWIQGIAMHLLLDAISTVNPMYILQLTHNTIGVADIISKFVRDEQVPLHGFRWPQMNLNNMPNWDSLKMK</sequence>
<dbReference type="InterPro" id="IPR032319">
    <property type="entry name" value="CLP1_P"/>
</dbReference>
<gene>
    <name evidence="2" type="ORF">EZS28_004203</name>
</gene>
<evidence type="ECO:0000313" key="3">
    <source>
        <dbReference type="Proteomes" id="UP000324800"/>
    </source>
</evidence>
<dbReference type="AlphaFoldDB" id="A0A5J4WYU7"/>
<feature type="domain" description="Clp1 P-loop" evidence="1">
    <location>
        <begin position="41"/>
        <end position="81"/>
    </location>
</feature>
<evidence type="ECO:0000259" key="1">
    <source>
        <dbReference type="Pfam" id="PF16575"/>
    </source>
</evidence>
<protein>
    <recommendedName>
        <fullName evidence="1">Clp1 P-loop domain-containing protein</fullName>
    </recommendedName>
</protein>
<reference evidence="2 3" key="1">
    <citation type="submission" date="2019-03" db="EMBL/GenBank/DDBJ databases">
        <title>Single cell metagenomics reveals metabolic interactions within the superorganism composed of flagellate Streblomastix strix and complex community of Bacteroidetes bacteria on its surface.</title>
        <authorList>
            <person name="Treitli S.C."/>
            <person name="Kolisko M."/>
            <person name="Husnik F."/>
            <person name="Keeling P."/>
            <person name="Hampl V."/>
        </authorList>
    </citation>
    <scope>NUCLEOTIDE SEQUENCE [LARGE SCALE GENOMIC DNA]</scope>
    <source>
        <strain evidence="2">ST1C</strain>
    </source>
</reference>
<comment type="caution">
    <text evidence="2">The sequence shown here is derived from an EMBL/GenBank/DDBJ whole genome shotgun (WGS) entry which is preliminary data.</text>
</comment>
<proteinExistence type="predicted"/>
<name>A0A5J4WYU7_9EUKA</name>
<accession>A0A5J4WYU7</accession>
<dbReference type="Gene3D" id="3.40.50.300">
    <property type="entry name" value="P-loop containing nucleotide triphosphate hydrolases"/>
    <property type="match status" value="1"/>
</dbReference>
<dbReference type="InterPro" id="IPR027417">
    <property type="entry name" value="P-loop_NTPase"/>
</dbReference>